<dbReference type="InterPro" id="IPR043504">
    <property type="entry name" value="Peptidase_S1_PA_chymotrypsin"/>
</dbReference>
<evidence type="ECO:0000259" key="2">
    <source>
        <dbReference type="Pfam" id="PF25199"/>
    </source>
</evidence>
<dbReference type="EMBL" id="JBHSNY010000011">
    <property type="protein sequence ID" value="MFC5637852.1"/>
    <property type="molecule type" value="Genomic_DNA"/>
</dbReference>
<dbReference type="InterPro" id="IPR001254">
    <property type="entry name" value="Trypsin_dom"/>
</dbReference>
<accession>A0ABW0UX15</accession>
<dbReference type="InterPro" id="IPR027417">
    <property type="entry name" value="P-loop_NTPase"/>
</dbReference>
<comment type="caution">
    <text evidence="3">The sequence shown here is derived from an EMBL/GenBank/DDBJ whole genome shotgun (WGS) entry which is preliminary data.</text>
</comment>
<feature type="domain" description="Novel STAND NTPase 5" evidence="2">
    <location>
        <begin position="259"/>
        <end position="374"/>
    </location>
</feature>
<dbReference type="SMART" id="SM00028">
    <property type="entry name" value="TPR"/>
    <property type="match status" value="6"/>
</dbReference>
<reference evidence="4" key="1">
    <citation type="journal article" date="2019" name="Int. J. Syst. Evol. Microbiol.">
        <title>The Global Catalogue of Microorganisms (GCM) 10K type strain sequencing project: providing services to taxonomists for standard genome sequencing and annotation.</title>
        <authorList>
            <consortium name="The Broad Institute Genomics Platform"/>
            <consortium name="The Broad Institute Genome Sequencing Center for Infectious Disease"/>
            <person name="Wu L."/>
            <person name="Ma J."/>
        </authorList>
    </citation>
    <scope>NUCLEOTIDE SEQUENCE [LARGE SCALE GENOMIC DNA]</scope>
    <source>
        <strain evidence="4">CGMCC 4.7248</strain>
    </source>
</reference>
<evidence type="ECO:0000259" key="1">
    <source>
        <dbReference type="Pfam" id="PF00089"/>
    </source>
</evidence>
<dbReference type="PANTHER" id="PTHR19959:SF119">
    <property type="entry name" value="FUNGAL LIPASE-LIKE DOMAIN-CONTAINING PROTEIN"/>
    <property type="match status" value="1"/>
</dbReference>
<sequence length="1594" mass="173073">MNGDLVVEVVGSHRGSGYVIASRLVLTSAHVVPAVGARVTFFHPKQASVHYDATVVWRGTPRGRDDAALLRVDSEYLGSDGAPRSVDPVRWGRLVTRRPVTPCEIMGLPDVVQRERQADDILHMPGTVNRADRSVNNRYLMRLTERVESHTDPSGRPASPYAGLSGAPMYCSGLLTGVVAVDFGGFAHTRLEVVPAYVLLHDPDFRRILTENGANTVLEPAEWQGLSGLSSTGRDRTGLPGRPGLPASPAALLEAQRAVVPFRGRKELLEELYAWCQEPGLDVHLLHGPGGQGKTRLALELTDRLERARSTVVWLRSDATADAMAALGDAAVPLLVVIDYAETRVEQLTALLRTMVARTSATPFKVLLLARTADEDWWAPARRENSDTRDLLDDMLETLLSPLEPDPENRVEAYRTAVRSLARALPQVRGQQHHPWPELAEQVIDASHERNDDRLRAPGLDMALTLQMTALADLLDAAVLAASSQSVTGTKRLTTRGRRTVRVEERLLDHEAKYWHGAAHQPALAELDTKTREDALAAALLCGADTAHQGEALLGKISHLRDRGRMCHRAVTGWIAALYPSRDGRAWGSLRPDRLAEYFVGTRLTANPELAHDLLGGTTEGDRVPQDLTDAQTAQLLTVYARAAAHSAHVGNLDASLTELCERHPDALTRPAIDVATQVERPGPLVAALRRLADEPGATPDDLLALADHLPRPTHALAPLAVRVTERLVEMRRKEAEDEPACLPGLALALRRLTTRLLDLGSTREAHQAAAEAERLYARLAQEDPAYRPHHAAVLHNLSVTARGLGLREDALVPAVEAVRIYRELAEAQSLSQEPLSDLAYGLGALAQAEGELGRPQAALDAINEEVGIRRRLVEQRGDAALAALAAALNNQAIWLKECGSVEQAVEVSREAVTHYRSLAERRPDAFRAGVALSLGTYSTALNLAGRHKAALQATTEAIAIRRRLAEERPGTYLPDLALSLNSLAIDLAEVGLPEEAVARSAEAVDLYRRLAEKEPVAFGHHLANCLNTHALKLNDAGRATEAVETAREAVGRYRSLAEAEPEVFTSDLAMSLTTYATQLGRAGQSQEALRTIEESVRLYRAVAGQRPGAGQYDLACGLHNLSLWLEREDRVDEALATVDEAAGVLRGLMATGPAGRVRPQLAMTLLHKGSCLRRVGRTEEAIPVTEEAVDLYRDLVAHDPGLYESRLATALSMFWAVLSTAGRAAEAMQVLEEAVEVRGRLLAREDDAVHRPAYRSELLALGAQLSGAGRLDDAVEALQKAVAAHRALVEGDPCGPRHELAVSLSLLATSLTQAGRRLEALPIVEEAVVLLSDPARQDDAHQGLLAESLCLFGGLLHNVDRTEAEEVLRRAVAISRALPRTDVHDTVRSLSCCTLGIHLVERGRVDEGLLLARQAVDIARDRADSDFAHTSVLAWSLVLLGRLLALAPTAREEALDVSTEAVSLCERLAQINLVASEHVLAWALPHHGLRLAEAGRYEEAVRITARAVRLSRKLATAHRSAHQDHLAFSLYAHARTRLLGNIESEAARKTITEALPIWQAIAKQEPGLVAPYLDEVMATHSRLAPSRHDTSTG</sequence>
<dbReference type="Pfam" id="PF13374">
    <property type="entry name" value="TPR_10"/>
    <property type="match status" value="1"/>
</dbReference>
<dbReference type="InterPro" id="IPR011990">
    <property type="entry name" value="TPR-like_helical_dom_sf"/>
</dbReference>
<dbReference type="Pfam" id="PF25199">
    <property type="entry name" value="nSTAND_NTPase5"/>
    <property type="match status" value="1"/>
</dbReference>
<proteinExistence type="predicted"/>
<dbReference type="InterPro" id="IPR009003">
    <property type="entry name" value="Peptidase_S1_PA"/>
</dbReference>
<dbReference type="Gene3D" id="3.40.50.300">
    <property type="entry name" value="P-loop containing nucleotide triphosphate hydrolases"/>
    <property type="match status" value="1"/>
</dbReference>
<dbReference type="PANTHER" id="PTHR19959">
    <property type="entry name" value="KINESIN LIGHT CHAIN"/>
    <property type="match status" value="1"/>
</dbReference>
<dbReference type="Proteomes" id="UP001596154">
    <property type="component" value="Unassembled WGS sequence"/>
</dbReference>
<protein>
    <submittedName>
        <fullName evidence="3">Tetratricopeptide repeat protein</fullName>
    </submittedName>
</protein>
<dbReference type="InterPro" id="IPR019734">
    <property type="entry name" value="TPR_rpt"/>
</dbReference>
<dbReference type="InterPro" id="IPR057574">
    <property type="entry name" value="nSTAND_NTPase5_dom"/>
</dbReference>
<evidence type="ECO:0000313" key="4">
    <source>
        <dbReference type="Proteomes" id="UP001596154"/>
    </source>
</evidence>
<evidence type="ECO:0000313" key="3">
    <source>
        <dbReference type="EMBL" id="MFC5637852.1"/>
    </source>
</evidence>
<dbReference type="Gene3D" id="2.40.10.10">
    <property type="entry name" value="Trypsin-like serine proteases"/>
    <property type="match status" value="1"/>
</dbReference>
<dbReference type="Pfam" id="PF00089">
    <property type="entry name" value="Trypsin"/>
    <property type="match status" value="1"/>
</dbReference>
<dbReference type="SUPFAM" id="SSF52540">
    <property type="entry name" value="P-loop containing nucleoside triphosphate hydrolases"/>
    <property type="match status" value="1"/>
</dbReference>
<keyword evidence="4" id="KW-1185">Reference proteome</keyword>
<dbReference type="SUPFAM" id="SSF48452">
    <property type="entry name" value="TPR-like"/>
    <property type="match status" value="5"/>
</dbReference>
<name>A0ABW0UX15_9ACTN</name>
<dbReference type="RefSeq" id="WP_381027881.1">
    <property type="nucleotide sequence ID" value="NZ_JBHSNY010000011.1"/>
</dbReference>
<dbReference type="SUPFAM" id="SSF50494">
    <property type="entry name" value="Trypsin-like serine proteases"/>
    <property type="match status" value="1"/>
</dbReference>
<gene>
    <name evidence="3" type="ORF">ACFPZJ_29625</name>
</gene>
<feature type="domain" description="Peptidase S1" evidence="1">
    <location>
        <begin position="12"/>
        <end position="182"/>
    </location>
</feature>
<dbReference type="Gene3D" id="1.25.40.10">
    <property type="entry name" value="Tetratricopeptide repeat domain"/>
    <property type="match status" value="5"/>
</dbReference>
<organism evidence="3 4">
    <name type="scientific">Streptomyces bullii</name>
    <dbReference type="NCBI Taxonomy" id="349910"/>
    <lineage>
        <taxon>Bacteria</taxon>
        <taxon>Bacillati</taxon>
        <taxon>Actinomycetota</taxon>
        <taxon>Actinomycetes</taxon>
        <taxon>Kitasatosporales</taxon>
        <taxon>Streptomycetaceae</taxon>
        <taxon>Streptomyces</taxon>
    </lineage>
</organism>